<dbReference type="Gene3D" id="3.30.460.10">
    <property type="entry name" value="Beta Polymerase, domain 2"/>
    <property type="match status" value="1"/>
</dbReference>
<evidence type="ECO:0000256" key="1">
    <source>
        <dbReference type="SAM" id="MobiDB-lite"/>
    </source>
</evidence>
<dbReference type="Proteomes" id="UP000245629">
    <property type="component" value="Chromosome 1"/>
</dbReference>
<evidence type="ECO:0000259" key="2">
    <source>
        <dbReference type="Pfam" id="PF18765"/>
    </source>
</evidence>
<name>A0A2S2CKV4_9PROT</name>
<dbReference type="GO" id="GO:0016740">
    <property type="term" value="F:transferase activity"/>
    <property type="evidence" value="ECO:0007669"/>
    <property type="project" value="UniProtKB-KW"/>
</dbReference>
<keyword evidence="3" id="KW-0808">Transferase</keyword>
<dbReference type="EMBL" id="CP029352">
    <property type="protein sequence ID" value="AWK85148.1"/>
    <property type="molecule type" value="Genomic_DNA"/>
</dbReference>
<dbReference type="RefSeq" id="WP_109324115.1">
    <property type="nucleotide sequence ID" value="NZ_CP029352.1"/>
</dbReference>
<feature type="region of interest" description="Disordered" evidence="1">
    <location>
        <begin position="92"/>
        <end position="114"/>
    </location>
</feature>
<keyword evidence="4" id="KW-1185">Reference proteome</keyword>
<evidence type="ECO:0000313" key="3">
    <source>
        <dbReference type="EMBL" id="AWK85148.1"/>
    </source>
</evidence>
<dbReference type="KEGG" id="azz:DEW08_02195"/>
<dbReference type="Pfam" id="PF18765">
    <property type="entry name" value="Polbeta"/>
    <property type="match status" value="1"/>
</dbReference>
<dbReference type="OrthoDB" id="9809668at2"/>
<feature type="domain" description="Polymerase beta nucleotidyltransferase" evidence="2">
    <location>
        <begin position="25"/>
        <end position="95"/>
    </location>
</feature>
<proteinExistence type="predicted"/>
<accession>A0A2S2CKV4</accession>
<organism evidence="3 4">
    <name type="scientific">Azospirillum thermophilum</name>
    <dbReference type="NCBI Taxonomy" id="2202148"/>
    <lineage>
        <taxon>Bacteria</taxon>
        <taxon>Pseudomonadati</taxon>
        <taxon>Pseudomonadota</taxon>
        <taxon>Alphaproteobacteria</taxon>
        <taxon>Rhodospirillales</taxon>
        <taxon>Azospirillaceae</taxon>
        <taxon>Azospirillum</taxon>
    </lineage>
</organism>
<dbReference type="AlphaFoldDB" id="A0A2S2CKV4"/>
<dbReference type="CDD" id="cd05403">
    <property type="entry name" value="NT_KNTase_like"/>
    <property type="match status" value="1"/>
</dbReference>
<reference evidence="4" key="1">
    <citation type="submission" date="2018-05" db="EMBL/GenBank/DDBJ databases">
        <title>Azospirillum thermophila sp. nov., a novel isolated from hot spring.</title>
        <authorList>
            <person name="Zhao Z."/>
        </authorList>
    </citation>
    <scope>NUCLEOTIDE SEQUENCE [LARGE SCALE GENOMIC DNA]</scope>
    <source>
        <strain evidence="4">CFH 70021</strain>
    </source>
</reference>
<protein>
    <submittedName>
        <fullName evidence="3">Nucleotidyltransferase domain-containing protein</fullName>
    </submittedName>
</protein>
<dbReference type="InterPro" id="IPR043519">
    <property type="entry name" value="NT_sf"/>
</dbReference>
<gene>
    <name evidence="3" type="ORF">DEW08_02195</name>
</gene>
<dbReference type="InterPro" id="IPR041633">
    <property type="entry name" value="Polbeta"/>
</dbReference>
<evidence type="ECO:0000313" key="4">
    <source>
        <dbReference type="Proteomes" id="UP000245629"/>
    </source>
</evidence>
<sequence>MMNEVRLRALDTVKRTVFDRLAGHPARVYLFGSRARGDAGQRSGIDVAIEPPEPRQPGLIALIDEDLEESTVPYFVDVVDLSTAGSKLRDAVKRESVEWHPPKAPEDPRPVSRA</sequence>
<dbReference type="SUPFAM" id="SSF81301">
    <property type="entry name" value="Nucleotidyltransferase"/>
    <property type="match status" value="1"/>
</dbReference>